<proteinExistence type="predicted"/>
<keyword evidence="1" id="KW-0472">Membrane</keyword>
<protein>
    <submittedName>
        <fullName evidence="2">Uncharacterized protein</fullName>
    </submittedName>
</protein>
<keyword evidence="1" id="KW-0812">Transmembrane</keyword>
<gene>
    <name evidence="2" type="ORF">SCF082_LOCUS38043</name>
</gene>
<dbReference type="EMBL" id="CAXAMM010038640">
    <property type="protein sequence ID" value="CAK9079736.1"/>
    <property type="molecule type" value="Genomic_DNA"/>
</dbReference>
<evidence type="ECO:0000313" key="3">
    <source>
        <dbReference type="Proteomes" id="UP001642464"/>
    </source>
</evidence>
<name>A0ABP0PUN6_9DINO</name>
<accession>A0ABP0PUN6</accession>
<keyword evidence="1" id="KW-1133">Transmembrane helix</keyword>
<feature type="transmembrane region" description="Helical" evidence="1">
    <location>
        <begin position="174"/>
        <end position="197"/>
    </location>
</feature>
<comment type="caution">
    <text evidence="2">The sequence shown here is derived from an EMBL/GenBank/DDBJ whole genome shotgun (WGS) entry which is preliminary data.</text>
</comment>
<evidence type="ECO:0000256" key="1">
    <source>
        <dbReference type="SAM" id="Phobius"/>
    </source>
</evidence>
<dbReference type="Proteomes" id="UP001642464">
    <property type="component" value="Unassembled WGS sequence"/>
</dbReference>
<sequence>MSLLRQLLDVDGKSMADVRAPWLMAAPDHGACGFTGSITANCNPPDEFGSAMEDLLAKVDHMKRVLTLVGQQKLKEHSCYFCARAAGSNATGEVGLLNELLLALQRSSADAMQSVRQTTQATLTGRQLVEVSAAVQRGNAALQVFKQSAAGSFVEMFLSFRADFQALEDARHTAFMSISGLALVMVVVINLGAIIYARRSKAKYPSATPSCVTWFCGFCVLSFGFLFAGGLLLMAVPVTELCSFSRYELLSYKGIADYYRQIGLYNPQDPALQMDPLAADVFRTCFTGNGTGDLMEAVQLRTPLSFQEVLDTGFVELEDQQAGMVVDTARYELLVTQARLFGGLFLLDPDQALPLDAAAAPRFLGSSLDPDDQVGPDGESLIYGLNTCPFARDGLYSFEHGTSGGGILITATEPNEQQLAQVAPRTRNAIAYARLKEQILSESTVLRCDVMDGNYIVTERRCSYEEFKAHVVDMAEQVKAAGLQLGTEAHLHAAPRPPTFEVPSRTSSQRFEILGLSWDAAFFGSVGKISTSSFATLLCLVLLRQQLPAWSWQRRHCFCLSFTTRCGGTCWTIGSLARNWKSFPRSMAT</sequence>
<feature type="transmembrane region" description="Helical" evidence="1">
    <location>
        <begin position="209"/>
        <end position="236"/>
    </location>
</feature>
<reference evidence="2 3" key="1">
    <citation type="submission" date="2024-02" db="EMBL/GenBank/DDBJ databases">
        <authorList>
            <person name="Chen Y."/>
            <person name="Shah S."/>
            <person name="Dougan E. K."/>
            <person name="Thang M."/>
            <person name="Chan C."/>
        </authorList>
    </citation>
    <scope>NUCLEOTIDE SEQUENCE [LARGE SCALE GENOMIC DNA]</scope>
</reference>
<organism evidence="2 3">
    <name type="scientific">Durusdinium trenchii</name>
    <dbReference type="NCBI Taxonomy" id="1381693"/>
    <lineage>
        <taxon>Eukaryota</taxon>
        <taxon>Sar</taxon>
        <taxon>Alveolata</taxon>
        <taxon>Dinophyceae</taxon>
        <taxon>Suessiales</taxon>
        <taxon>Symbiodiniaceae</taxon>
        <taxon>Durusdinium</taxon>
    </lineage>
</organism>
<evidence type="ECO:0000313" key="2">
    <source>
        <dbReference type="EMBL" id="CAK9079736.1"/>
    </source>
</evidence>
<keyword evidence="3" id="KW-1185">Reference proteome</keyword>